<dbReference type="CDD" id="cd03023">
    <property type="entry name" value="DsbA_Com1_like"/>
    <property type="match status" value="1"/>
</dbReference>
<evidence type="ECO:0000313" key="4">
    <source>
        <dbReference type="Proteomes" id="UP000001311"/>
    </source>
</evidence>
<dbReference type="GO" id="GO:0016491">
    <property type="term" value="F:oxidoreductase activity"/>
    <property type="evidence" value="ECO:0007669"/>
    <property type="project" value="InterPro"/>
</dbReference>
<keyword evidence="1" id="KW-1133">Transmembrane helix</keyword>
<gene>
    <name evidence="3" type="primary">dsbA</name>
    <name evidence="3" type="ordered locus">RMA_0612</name>
</gene>
<evidence type="ECO:0000256" key="1">
    <source>
        <dbReference type="SAM" id="Phobius"/>
    </source>
</evidence>
<dbReference type="InterPro" id="IPR050824">
    <property type="entry name" value="Thiol_disulfide_DsbA"/>
</dbReference>
<dbReference type="PANTHER" id="PTHR35891">
    <property type="entry name" value="THIOL:DISULFIDE INTERCHANGE PROTEIN DSBA"/>
    <property type="match status" value="1"/>
</dbReference>
<dbReference type="AlphaFoldDB" id="A8F1K5"/>
<name>A8F1K5_RICM5</name>
<feature type="domain" description="Thioredoxin" evidence="2">
    <location>
        <begin position="64"/>
        <end position="270"/>
    </location>
</feature>
<dbReference type="InterPro" id="IPR013766">
    <property type="entry name" value="Thioredoxin_domain"/>
</dbReference>
<reference evidence="3 4" key="1">
    <citation type="journal article" date="2007" name="Genome Res.">
        <title>Lateral gene transfer between obligate intracellular bacteria: evidence from the Rickettsia massiliae genome.</title>
        <authorList>
            <person name="Blanc G."/>
            <person name="Ogata H."/>
            <person name="Robert C."/>
            <person name="Audic S."/>
            <person name="Claverie J.-M."/>
            <person name="Raoult D."/>
        </authorList>
    </citation>
    <scope>NUCLEOTIDE SEQUENCE [LARGE SCALE GENOMIC DNA]</scope>
    <source>
        <strain evidence="4">Mtu5</strain>
    </source>
</reference>
<dbReference type="PANTHER" id="PTHR35891:SF3">
    <property type="entry name" value="THIOL:DISULFIDE INTERCHANGE PROTEIN DSBL"/>
    <property type="match status" value="1"/>
</dbReference>
<evidence type="ECO:0000313" key="3">
    <source>
        <dbReference type="EMBL" id="ABV84791.1"/>
    </source>
</evidence>
<organism evidence="3 4">
    <name type="scientific">Rickettsia massiliae (strain Mtu5)</name>
    <dbReference type="NCBI Taxonomy" id="416276"/>
    <lineage>
        <taxon>Bacteria</taxon>
        <taxon>Pseudomonadati</taxon>
        <taxon>Pseudomonadota</taxon>
        <taxon>Alphaproteobacteria</taxon>
        <taxon>Rickettsiales</taxon>
        <taxon>Rickettsiaceae</taxon>
        <taxon>Rickettsieae</taxon>
        <taxon>Rickettsia</taxon>
        <taxon>spotted fever group</taxon>
    </lineage>
</organism>
<keyword evidence="1" id="KW-0472">Membrane</keyword>
<dbReference type="SUPFAM" id="SSF52833">
    <property type="entry name" value="Thioredoxin-like"/>
    <property type="match status" value="1"/>
</dbReference>
<sequence>MKFKKKVFMQHIIGKILVIFVVVIGVLFVFKTMQTYSTNPVSVEVKQSEDARKCEEERVQEIIKDYLLKTPEIIIESIEGLQKRKVQENETKVNNYLKDNKLGIEDSTSFPVIGNKDGDVTIIVFFDYNCSYCKKGDVSINELLQNDPKVKVVLRPLPILGDASEYLARIVLAVYKVNPSKFKAVHDELIKIRDVSKESIKELLTENGLNATEIEEIADSNEIKDLITQNMKIARSLRIQGVPAYIIDSKLIPGLIDFPQLLNIVEAIRDNKSS</sequence>
<evidence type="ECO:0000259" key="2">
    <source>
        <dbReference type="PROSITE" id="PS51352"/>
    </source>
</evidence>
<keyword evidence="1" id="KW-0812">Transmembrane</keyword>
<dbReference type="InterPro" id="IPR036249">
    <property type="entry name" value="Thioredoxin-like_sf"/>
</dbReference>
<accession>A8F1K5</accession>
<dbReference type="InterPro" id="IPR041205">
    <property type="entry name" value="ScsC_N"/>
</dbReference>
<dbReference type="Gene3D" id="3.40.30.10">
    <property type="entry name" value="Glutaredoxin"/>
    <property type="match status" value="1"/>
</dbReference>
<proteinExistence type="predicted"/>
<dbReference type="PROSITE" id="PS51352">
    <property type="entry name" value="THIOREDOXIN_2"/>
    <property type="match status" value="1"/>
</dbReference>
<feature type="transmembrane region" description="Helical" evidence="1">
    <location>
        <begin position="12"/>
        <end position="30"/>
    </location>
</feature>
<dbReference type="HOGENOM" id="CLU_000288_47_4_5"/>
<dbReference type="Proteomes" id="UP000001311">
    <property type="component" value="Chromosome"/>
</dbReference>
<protein>
    <submittedName>
        <fullName evidence="3">Thiol:disulfide interchange protein dsbA</fullName>
    </submittedName>
</protein>
<dbReference type="Pfam" id="PF01323">
    <property type="entry name" value="DSBA"/>
    <property type="match status" value="1"/>
</dbReference>
<keyword evidence="4" id="KW-1185">Reference proteome</keyword>
<dbReference type="KEGG" id="rms:RMA_0612"/>
<dbReference type="Pfam" id="PF18312">
    <property type="entry name" value="ScsC_N"/>
    <property type="match status" value="1"/>
</dbReference>
<dbReference type="EMBL" id="CP000683">
    <property type="protein sequence ID" value="ABV84791.1"/>
    <property type="molecule type" value="Genomic_DNA"/>
</dbReference>
<dbReference type="InterPro" id="IPR001853">
    <property type="entry name" value="DSBA-like_thioredoxin_dom"/>
</dbReference>